<dbReference type="OrthoDB" id="7600570at2759"/>
<reference evidence="1" key="1">
    <citation type="submission" date="2020-04" db="EMBL/GenBank/DDBJ databases">
        <authorList>
            <person name="Alioto T."/>
            <person name="Alioto T."/>
            <person name="Gomez Garrido J."/>
        </authorList>
    </citation>
    <scope>NUCLEOTIDE SEQUENCE</scope>
    <source>
        <strain evidence="1">A484AB</strain>
    </source>
</reference>
<keyword evidence="2" id="KW-1185">Reference proteome</keyword>
<name>A0A7D9E1T2_PARCT</name>
<protein>
    <submittedName>
        <fullName evidence="1">Kelch repeat type 1-containing, partial</fullName>
    </submittedName>
</protein>
<organism evidence="1 2">
    <name type="scientific">Paramuricea clavata</name>
    <name type="common">Red gorgonian</name>
    <name type="synonym">Violescent sea-whip</name>
    <dbReference type="NCBI Taxonomy" id="317549"/>
    <lineage>
        <taxon>Eukaryota</taxon>
        <taxon>Metazoa</taxon>
        <taxon>Cnidaria</taxon>
        <taxon>Anthozoa</taxon>
        <taxon>Octocorallia</taxon>
        <taxon>Malacalcyonacea</taxon>
        <taxon>Plexauridae</taxon>
        <taxon>Paramuricea</taxon>
    </lineage>
</organism>
<evidence type="ECO:0000313" key="1">
    <source>
        <dbReference type="EMBL" id="CAB3997911.1"/>
    </source>
</evidence>
<comment type="caution">
    <text evidence="1">The sequence shown here is derived from an EMBL/GenBank/DDBJ whole genome shotgun (WGS) entry which is preliminary data.</text>
</comment>
<proteinExistence type="predicted"/>
<dbReference type="Proteomes" id="UP001152795">
    <property type="component" value="Unassembled WGS sequence"/>
</dbReference>
<evidence type="ECO:0000313" key="2">
    <source>
        <dbReference type="Proteomes" id="UP001152795"/>
    </source>
</evidence>
<gene>
    <name evidence="1" type="ORF">PACLA_8A076271</name>
</gene>
<sequence length="168" mass="19177">MVKDDLNELKIHCIYIDIGCQEILQLQHLDNHEAVYPEEAVTRFFHYVTIAGGYCSGCVDDMIRMNINPNSDLSMYWSECRVKPAELTYHSSVLNNDHLIVTGGYNGNAVFDCIHEVQLVPLYTLTTLSRMPEPRQFHSTQLFDDNLLIVGGSTTDRVPRQPQQCRTV</sequence>
<accession>A0A7D9E1T2</accession>
<dbReference type="SUPFAM" id="SSF117281">
    <property type="entry name" value="Kelch motif"/>
    <property type="match status" value="1"/>
</dbReference>
<dbReference type="EMBL" id="CACRXK020003226">
    <property type="protein sequence ID" value="CAB3997911.1"/>
    <property type="molecule type" value="Genomic_DNA"/>
</dbReference>
<dbReference type="Gene3D" id="2.120.10.80">
    <property type="entry name" value="Kelch-type beta propeller"/>
    <property type="match status" value="1"/>
</dbReference>
<dbReference type="AlphaFoldDB" id="A0A7D9E1T2"/>
<dbReference type="InterPro" id="IPR015915">
    <property type="entry name" value="Kelch-typ_b-propeller"/>
</dbReference>